<feature type="non-terminal residue" evidence="2">
    <location>
        <position position="1"/>
    </location>
</feature>
<name>A0A2M6K980_9BACT</name>
<evidence type="ECO:0000313" key="2">
    <source>
        <dbReference type="EMBL" id="PIR13386.1"/>
    </source>
</evidence>
<evidence type="ECO:0000313" key="3">
    <source>
        <dbReference type="Proteomes" id="UP000230869"/>
    </source>
</evidence>
<dbReference type="SUPFAM" id="SSF53756">
    <property type="entry name" value="UDP-Glycosyltransferase/glycogen phosphorylase"/>
    <property type="match status" value="1"/>
</dbReference>
<comment type="caution">
    <text evidence="2">The sequence shown here is derived from an EMBL/GenBank/DDBJ whole genome shotgun (WGS) entry which is preliminary data.</text>
</comment>
<gene>
    <name evidence="2" type="ORF">COV49_02360</name>
</gene>
<sequence length="103" mass="11296">MAYVMVLPSIDQSESFGIVLVESMACGAPVIVSDLPGVRSVFENGVTGFVSKVCNEKDLAEKISYILNNPEKQSQMSQACINLVAKEYNWNIIGKKLFDIIAH</sequence>
<protein>
    <submittedName>
        <fullName evidence="2">Glycosyl transferase family 2</fullName>
    </submittedName>
</protein>
<dbReference type="Pfam" id="PF00534">
    <property type="entry name" value="Glycos_transf_1"/>
    <property type="match status" value="1"/>
</dbReference>
<dbReference type="Proteomes" id="UP000230869">
    <property type="component" value="Unassembled WGS sequence"/>
</dbReference>
<dbReference type="GO" id="GO:0016757">
    <property type="term" value="F:glycosyltransferase activity"/>
    <property type="evidence" value="ECO:0007669"/>
    <property type="project" value="InterPro"/>
</dbReference>
<dbReference type="Gene3D" id="3.40.50.2000">
    <property type="entry name" value="Glycogen Phosphorylase B"/>
    <property type="match status" value="1"/>
</dbReference>
<dbReference type="InterPro" id="IPR050194">
    <property type="entry name" value="Glycosyltransferase_grp1"/>
</dbReference>
<evidence type="ECO:0000259" key="1">
    <source>
        <dbReference type="Pfam" id="PF00534"/>
    </source>
</evidence>
<dbReference type="PANTHER" id="PTHR45947:SF3">
    <property type="entry name" value="SULFOQUINOVOSYL TRANSFERASE SQD2"/>
    <property type="match status" value="1"/>
</dbReference>
<accession>A0A2M6K980</accession>
<dbReference type="AlphaFoldDB" id="A0A2M6K980"/>
<keyword evidence="2" id="KW-0808">Transferase</keyword>
<reference evidence="2 3" key="1">
    <citation type="submission" date="2017-09" db="EMBL/GenBank/DDBJ databases">
        <title>Depth-based differentiation of microbial function through sediment-hosted aquifers and enrichment of novel symbionts in the deep terrestrial subsurface.</title>
        <authorList>
            <person name="Probst A.J."/>
            <person name="Ladd B."/>
            <person name="Jarett J.K."/>
            <person name="Geller-Mcgrath D.E."/>
            <person name="Sieber C.M."/>
            <person name="Emerson J.B."/>
            <person name="Anantharaman K."/>
            <person name="Thomas B.C."/>
            <person name="Malmstrom R."/>
            <person name="Stieglmeier M."/>
            <person name="Klingl A."/>
            <person name="Woyke T."/>
            <person name="Ryan C.M."/>
            <person name="Banfield J.F."/>
        </authorList>
    </citation>
    <scope>NUCLEOTIDE SEQUENCE [LARGE SCALE GENOMIC DNA]</scope>
    <source>
        <strain evidence="2">CG11_big_fil_rev_8_21_14_0_20_39_10</strain>
    </source>
</reference>
<dbReference type="CDD" id="cd03801">
    <property type="entry name" value="GT4_PimA-like"/>
    <property type="match status" value="1"/>
</dbReference>
<proteinExistence type="predicted"/>
<dbReference type="InterPro" id="IPR001296">
    <property type="entry name" value="Glyco_trans_1"/>
</dbReference>
<dbReference type="PANTHER" id="PTHR45947">
    <property type="entry name" value="SULFOQUINOVOSYL TRANSFERASE SQD2"/>
    <property type="match status" value="1"/>
</dbReference>
<organism evidence="2 3">
    <name type="scientific">Candidatus Falkowbacteria bacterium CG11_big_fil_rev_8_21_14_0_20_39_10</name>
    <dbReference type="NCBI Taxonomy" id="1974570"/>
    <lineage>
        <taxon>Bacteria</taxon>
        <taxon>Candidatus Falkowiibacteriota</taxon>
    </lineage>
</organism>
<dbReference type="EMBL" id="PCWW01000039">
    <property type="protein sequence ID" value="PIR13386.1"/>
    <property type="molecule type" value="Genomic_DNA"/>
</dbReference>
<feature type="domain" description="Glycosyl transferase family 1" evidence="1">
    <location>
        <begin position="2"/>
        <end position="79"/>
    </location>
</feature>